<evidence type="ECO:0000256" key="1">
    <source>
        <dbReference type="SAM" id="MobiDB-lite"/>
    </source>
</evidence>
<evidence type="ECO:0000313" key="3">
    <source>
        <dbReference type="Proteomes" id="UP001054902"/>
    </source>
</evidence>
<feature type="region of interest" description="Disordered" evidence="1">
    <location>
        <begin position="152"/>
        <end position="178"/>
    </location>
</feature>
<protein>
    <submittedName>
        <fullName evidence="2">Uncharacterized protein</fullName>
    </submittedName>
</protein>
<dbReference type="Proteomes" id="UP001054902">
    <property type="component" value="Unassembled WGS sequence"/>
</dbReference>
<reference evidence="2 3" key="1">
    <citation type="journal article" date="2021" name="Sci. Rep.">
        <title>The genome of the diatom Chaetoceros tenuissimus carries an ancient integrated fragment of an extant virus.</title>
        <authorList>
            <person name="Hongo Y."/>
            <person name="Kimura K."/>
            <person name="Takaki Y."/>
            <person name="Yoshida Y."/>
            <person name="Baba S."/>
            <person name="Kobayashi G."/>
            <person name="Nagasaki K."/>
            <person name="Hano T."/>
            <person name="Tomaru Y."/>
        </authorList>
    </citation>
    <scope>NUCLEOTIDE SEQUENCE [LARGE SCALE GENOMIC DNA]</scope>
    <source>
        <strain evidence="2 3">NIES-3715</strain>
    </source>
</reference>
<dbReference type="AlphaFoldDB" id="A0AAD3CR75"/>
<organism evidence="2 3">
    <name type="scientific">Chaetoceros tenuissimus</name>
    <dbReference type="NCBI Taxonomy" id="426638"/>
    <lineage>
        <taxon>Eukaryota</taxon>
        <taxon>Sar</taxon>
        <taxon>Stramenopiles</taxon>
        <taxon>Ochrophyta</taxon>
        <taxon>Bacillariophyta</taxon>
        <taxon>Coscinodiscophyceae</taxon>
        <taxon>Chaetocerotophycidae</taxon>
        <taxon>Chaetocerotales</taxon>
        <taxon>Chaetocerotaceae</taxon>
        <taxon>Chaetoceros</taxon>
    </lineage>
</organism>
<comment type="caution">
    <text evidence="2">The sequence shown here is derived from an EMBL/GenBank/DDBJ whole genome shotgun (WGS) entry which is preliminary data.</text>
</comment>
<accession>A0AAD3CR75</accession>
<evidence type="ECO:0000313" key="2">
    <source>
        <dbReference type="EMBL" id="GFH50697.1"/>
    </source>
</evidence>
<proteinExistence type="predicted"/>
<sequence length="203" mass="22579">MCTLFGLWKIKGPTGTQSVLDILELICLTKDKSKMVIQDLQVSNLSNLVLIREAELRENLLCNGLSSNGIEQIVQSFTAFSLNWTGLLDSVKMYFGSTAYSSLEHSKWIKKLELSKVSSPRSPKTFDFRSLPSPIESAASSKKVDFANPARTKKKFEDSDSLGSEDSKDDSSDDDDDHDLFFSPSAAWSVQAKKNPMPLIPYL</sequence>
<dbReference type="EMBL" id="BLLK01000040">
    <property type="protein sequence ID" value="GFH50697.1"/>
    <property type="molecule type" value="Genomic_DNA"/>
</dbReference>
<gene>
    <name evidence="2" type="ORF">CTEN210_07173</name>
</gene>
<name>A0AAD3CR75_9STRA</name>
<keyword evidence="3" id="KW-1185">Reference proteome</keyword>